<accession>A0A0C2IP41</accession>
<dbReference type="InterPro" id="IPR041437">
    <property type="entry name" value="GH115_C"/>
</dbReference>
<feature type="domain" description="Gylcosyl hydrolase 115 C-terminal" evidence="3">
    <location>
        <begin position="12"/>
        <end position="95"/>
    </location>
</feature>
<keyword evidence="5" id="KW-1185">Reference proteome</keyword>
<evidence type="ECO:0000313" key="4">
    <source>
        <dbReference type="EMBL" id="KIH88685.1"/>
    </source>
</evidence>
<keyword evidence="2" id="KW-1133">Transmembrane helix</keyword>
<feature type="region of interest" description="Disordered" evidence="1">
    <location>
        <begin position="31"/>
        <end position="59"/>
    </location>
</feature>
<organism evidence="4 5">
    <name type="scientific">Sporothrix brasiliensis 5110</name>
    <dbReference type="NCBI Taxonomy" id="1398154"/>
    <lineage>
        <taxon>Eukaryota</taxon>
        <taxon>Fungi</taxon>
        <taxon>Dikarya</taxon>
        <taxon>Ascomycota</taxon>
        <taxon>Pezizomycotina</taxon>
        <taxon>Sordariomycetes</taxon>
        <taxon>Sordariomycetidae</taxon>
        <taxon>Ophiostomatales</taxon>
        <taxon>Ophiostomataceae</taxon>
        <taxon>Sporothrix</taxon>
    </lineage>
</organism>
<gene>
    <name evidence="4" type="ORF">SPBR_07998</name>
</gene>
<proteinExistence type="predicted"/>
<dbReference type="RefSeq" id="XP_040616695.1">
    <property type="nucleotide sequence ID" value="XM_040766249.1"/>
</dbReference>
<evidence type="ECO:0000256" key="2">
    <source>
        <dbReference type="SAM" id="Phobius"/>
    </source>
</evidence>
<protein>
    <recommendedName>
        <fullName evidence="3">Gylcosyl hydrolase 115 C-terminal domain-containing protein</fullName>
    </recommendedName>
</protein>
<dbReference type="GeneID" id="63681170"/>
<dbReference type="AlphaFoldDB" id="A0A0C2IP41"/>
<keyword evidence="2" id="KW-0472">Membrane</keyword>
<keyword evidence="2" id="KW-0812">Transmembrane</keyword>
<dbReference type="EMBL" id="AWTV01000009">
    <property type="protein sequence ID" value="KIH88685.1"/>
    <property type="molecule type" value="Genomic_DNA"/>
</dbReference>
<comment type="caution">
    <text evidence="4">The sequence shown here is derived from an EMBL/GenBank/DDBJ whole genome shotgun (WGS) entry which is preliminary data.</text>
</comment>
<sequence>MRPVDWTANFHGHVEADGAVSIEAAHHDGIANSSHIASDHGRTHSGVRLPKLTPSQEPGKSSVLVYPFFIVSTAALPALAVYVSPSEKSIPTRPWLMRVTSRRAGRPLSLPV</sequence>
<reference evidence="4 5" key="1">
    <citation type="journal article" date="2014" name="BMC Genomics">
        <title>Comparative genomics of the major fungal agents of human and animal Sporotrichosis: Sporothrix schenckii and Sporothrix brasiliensis.</title>
        <authorList>
            <person name="Teixeira M.M."/>
            <person name="de Almeida L.G."/>
            <person name="Kubitschek-Barreira P."/>
            <person name="Alves F.L."/>
            <person name="Kioshima E.S."/>
            <person name="Abadio A.K."/>
            <person name="Fernandes L."/>
            <person name="Derengowski L.S."/>
            <person name="Ferreira K.S."/>
            <person name="Souza R.C."/>
            <person name="Ruiz J.C."/>
            <person name="de Andrade N.C."/>
            <person name="Paes H.C."/>
            <person name="Nicola A.M."/>
            <person name="Albuquerque P."/>
            <person name="Gerber A.L."/>
            <person name="Martins V.P."/>
            <person name="Peconick L.D."/>
            <person name="Neto A.V."/>
            <person name="Chaucanez C.B."/>
            <person name="Silva P.A."/>
            <person name="Cunha O.L."/>
            <person name="de Oliveira F.F."/>
            <person name="dos Santos T.C."/>
            <person name="Barros A.L."/>
            <person name="Soares M.A."/>
            <person name="de Oliveira L.M."/>
            <person name="Marini M.M."/>
            <person name="Villalobos-Duno H."/>
            <person name="Cunha M.M."/>
            <person name="de Hoog S."/>
            <person name="da Silveira J.F."/>
            <person name="Henrissat B."/>
            <person name="Nino-Vega G.A."/>
            <person name="Cisalpino P.S."/>
            <person name="Mora-Montes H.M."/>
            <person name="Almeida S.R."/>
            <person name="Stajich J.E."/>
            <person name="Lopes-Bezerra L.M."/>
            <person name="Vasconcelos A.T."/>
            <person name="Felipe M.S."/>
        </authorList>
    </citation>
    <scope>NUCLEOTIDE SEQUENCE [LARGE SCALE GENOMIC DNA]</scope>
    <source>
        <strain evidence="4 5">5110</strain>
    </source>
</reference>
<name>A0A0C2IP41_9PEZI</name>
<dbReference type="Gene3D" id="2.60.120.1620">
    <property type="match status" value="1"/>
</dbReference>
<dbReference type="OrthoDB" id="10424871at2759"/>
<evidence type="ECO:0000259" key="3">
    <source>
        <dbReference type="Pfam" id="PF17829"/>
    </source>
</evidence>
<evidence type="ECO:0000313" key="5">
    <source>
        <dbReference type="Proteomes" id="UP000031575"/>
    </source>
</evidence>
<dbReference type="Proteomes" id="UP000031575">
    <property type="component" value="Unassembled WGS sequence"/>
</dbReference>
<dbReference type="VEuPathDB" id="FungiDB:SPBR_07998"/>
<evidence type="ECO:0000256" key="1">
    <source>
        <dbReference type="SAM" id="MobiDB-lite"/>
    </source>
</evidence>
<dbReference type="HOGENOM" id="CLU_2147483_0_0_1"/>
<feature type="transmembrane region" description="Helical" evidence="2">
    <location>
        <begin position="64"/>
        <end position="83"/>
    </location>
</feature>
<dbReference type="Pfam" id="PF17829">
    <property type="entry name" value="GH115_C"/>
    <property type="match status" value="1"/>
</dbReference>